<dbReference type="AlphaFoldDB" id="A0A0F9KWI5"/>
<proteinExistence type="predicted"/>
<accession>A0A0F9KWI5</accession>
<dbReference type="EMBL" id="LAZR01007310">
    <property type="protein sequence ID" value="KKM86088.1"/>
    <property type="molecule type" value="Genomic_DNA"/>
</dbReference>
<reference evidence="1" key="1">
    <citation type="journal article" date="2015" name="Nature">
        <title>Complex archaea that bridge the gap between prokaryotes and eukaryotes.</title>
        <authorList>
            <person name="Spang A."/>
            <person name="Saw J.H."/>
            <person name="Jorgensen S.L."/>
            <person name="Zaremba-Niedzwiedzka K."/>
            <person name="Martijn J."/>
            <person name="Lind A.E."/>
            <person name="van Eijk R."/>
            <person name="Schleper C."/>
            <person name="Guy L."/>
            <person name="Ettema T.J."/>
        </authorList>
    </citation>
    <scope>NUCLEOTIDE SEQUENCE</scope>
</reference>
<evidence type="ECO:0000313" key="1">
    <source>
        <dbReference type="EMBL" id="KKM86088.1"/>
    </source>
</evidence>
<organism evidence="1">
    <name type="scientific">marine sediment metagenome</name>
    <dbReference type="NCBI Taxonomy" id="412755"/>
    <lineage>
        <taxon>unclassified sequences</taxon>
        <taxon>metagenomes</taxon>
        <taxon>ecological metagenomes</taxon>
    </lineage>
</organism>
<protein>
    <submittedName>
        <fullName evidence="1">Uncharacterized protein</fullName>
    </submittedName>
</protein>
<comment type="caution">
    <text evidence="1">The sequence shown here is derived from an EMBL/GenBank/DDBJ whole genome shotgun (WGS) entry which is preliminary data.</text>
</comment>
<sequence>MSALPNRVKVILIDVSEDEVKMADGALVVGSAGNLTITGIVPIIQVLGSTAAVIS</sequence>
<feature type="non-terminal residue" evidence="1">
    <location>
        <position position="55"/>
    </location>
</feature>
<gene>
    <name evidence="1" type="ORF">LCGC14_1282440</name>
</gene>
<name>A0A0F9KWI5_9ZZZZ</name>